<dbReference type="EMBL" id="HBIN01023097">
    <property type="protein sequence ID" value="CAE0447803.1"/>
    <property type="molecule type" value="Transcribed_RNA"/>
</dbReference>
<dbReference type="CDD" id="cd11524">
    <property type="entry name" value="SYLF"/>
    <property type="match status" value="1"/>
</dbReference>
<reference evidence="2" key="1">
    <citation type="submission" date="2021-01" db="EMBL/GenBank/DDBJ databases">
        <authorList>
            <person name="Corre E."/>
            <person name="Pelletier E."/>
            <person name="Niang G."/>
            <person name="Scheremetjew M."/>
            <person name="Finn R."/>
            <person name="Kale V."/>
            <person name="Holt S."/>
            <person name="Cochrane G."/>
            <person name="Meng A."/>
            <person name="Brown T."/>
            <person name="Cohen L."/>
        </authorList>
    </citation>
    <scope>NUCLEOTIDE SEQUENCE</scope>
    <source>
        <strain evidence="2">GSBS06</strain>
    </source>
</reference>
<feature type="domain" description="Ysc84 actin-binding" evidence="1">
    <location>
        <begin position="73"/>
        <end position="183"/>
    </location>
</feature>
<dbReference type="InterPro" id="IPR007461">
    <property type="entry name" value="Ysc84_actin-binding"/>
</dbReference>
<sequence length="238" mass="25707">MASLTSSVHAGMHILEHNQSEIEPAWLRRAAGIVILEHYKGAFFFSGHVGTGFVSKRLGPNQWSFPSSVALFGGGVGMQIGLQKSDIILILESPSEMETYERSGQLAIGSNVGATLIYGVDMQVGASAGRGGTALLFSEGRSKGAFVGVSIDGSVLVTNYFANRSFYGKGHRIRKILNNRIVPDGKSLHVCLDLNDFLVAMGNDDLTNHSARILPITDEEDEDIDLDEKRRKEAGCSH</sequence>
<dbReference type="Pfam" id="PF04366">
    <property type="entry name" value="Ysc84"/>
    <property type="match status" value="1"/>
</dbReference>
<dbReference type="InterPro" id="IPR051702">
    <property type="entry name" value="SH3_domain_YSC84-like"/>
</dbReference>
<name>A0A7S3PQZ3_9STRA</name>
<evidence type="ECO:0000259" key="1">
    <source>
        <dbReference type="Pfam" id="PF04366"/>
    </source>
</evidence>
<proteinExistence type="predicted"/>
<dbReference type="GO" id="GO:0035091">
    <property type="term" value="F:phosphatidylinositol binding"/>
    <property type="evidence" value="ECO:0007669"/>
    <property type="project" value="TreeGrafter"/>
</dbReference>
<organism evidence="2">
    <name type="scientific">Aplanochytrium stocchinoi</name>
    <dbReference type="NCBI Taxonomy" id="215587"/>
    <lineage>
        <taxon>Eukaryota</taxon>
        <taxon>Sar</taxon>
        <taxon>Stramenopiles</taxon>
        <taxon>Bigyra</taxon>
        <taxon>Labyrinthulomycetes</taxon>
        <taxon>Thraustochytrida</taxon>
        <taxon>Thraustochytriidae</taxon>
        <taxon>Aplanochytrium</taxon>
    </lineage>
</organism>
<gene>
    <name evidence="2" type="ORF">ASTO00021_LOCUS17766</name>
</gene>
<evidence type="ECO:0000313" key="2">
    <source>
        <dbReference type="EMBL" id="CAE0447803.1"/>
    </source>
</evidence>
<protein>
    <recommendedName>
        <fullName evidence="1">Ysc84 actin-binding domain-containing protein</fullName>
    </recommendedName>
</protein>
<dbReference type="PANTHER" id="PTHR15629">
    <property type="entry name" value="SH3YL1 PROTEIN"/>
    <property type="match status" value="1"/>
</dbReference>
<accession>A0A7S3PQZ3</accession>
<dbReference type="AlphaFoldDB" id="A0A7S3PQZ3"/>
<dbReference type="PANTHER" id="PTHR15629:SF2">
    <property type="entry name" value="SH3 DOMAIN-CONTAINING YSC84-LIKE PROTEIN 1"/>
    <property type="match status" value="1"/>
</dbReference>